<dbReference type="EMBL" id="UINC01024590">
    <property type="protein sequence ID" value="SVA98522.1"/>
    <property type="molecule type" value="Genomic_DNA"/>
</dbReference>
<organism evidence="1">
    <name type="scientific">marine metagenome</name>
    <dbReference type="NCBI Taxonomy" id="408172"/>
    <lineage>
        <taxon>unclassified sequences</taxon>
        <taxon>metagenomes</taxon>
        <taxon>ecological metagenomes</taxon>
    </lineage>
</organism>
<reference evidence="1" key="1">
    <citation type="submission" date="2018-05" db="EMBL/GenBank/DDBJ databases">
        <authorList>
            <person name="Lanie J.A."/>
            <person name="Ng W.-L."/>
            <person name="Kazmierczak K.M."/>
            <person name="Andrzejewski T.M."/>
            <person name="Davidsen T.M."/>
            <person name="Wayne K.J."/>
            <person name="Tettelin H."/>
            <person name="Glass J.I."/>
            <person name="Rusch D."/>
            <person name="Podicherti R."/>
            <person name="Tsui H.-C.T."/>
            <person name="Winkler M.E."/>
        </authorList>
    </citation>
    <scope>NUCLEOTIDE SEQUENCE</scope>
</reference>
<sequence length="55" mass="6332">MNKFISRARGITPIHGYKINLEFSVFRLSFIANSIQVMVSSSIQQQKMIITSDER</sequence>
<feature type="non-terminal residue" evidence="1">
    <location>
        <position position="55"/>
    </location>
</feature>
<proteinExistence type="predicted"/>
<name>A0A382ABR0_9ZZZZ</name>
<dbReference type="AlphaFoldDB" id="A0A382ABR0"/>
<accession>A0A382ABR0</accession>
<evidence type="ECO:0000313" key="1">
    <source>
        <dbReference type="EMBL" id="SVA98522.1"/>
    </source>
</evidence>
<protein>
    <submittedName>
        <fullName evidence="1">Uncharacterized protein</fullName>
    </submittedName>
</protein>
<gene>
    <name evidence="1" type="ORF">METZ01_LOCUS151376</name>
</gene>